<evidence type="ECO:0000256" key="9">
    <source>
        <dbReference type="SAM" id="SignalP"/>
    </source>
</evidence>
<dbReference type="GO" id="GO:1990138">
    <property type="term" value="P:neuron projection extension"/>
    <property type="evidence" value="ECO:0007669"/>
    <property type="project" value="TreeGrafter"/>
</dbReference>
<dbReference type="InterPro" id="IPR026144">
    <property type="entry name" value="Neuritin_fam"/>
</dbReference>
<dbReference type="OrthoDB" id="9928047at2759"/>
<feature type="chain" id="PRO_5034691954" evidence="9">
    <location>
        <begin position="28"/>
        <end position="144"/>
    </location>
</feature>
<dbReference type="PANTHER" id="PTHR15902">
    <property type="entry name" value="NEURITIN-RELATED"/>
    <property type="match status" value="1"/>
</dbReference>
<reference evidence="10" key="1">
    <citation type="submission" date="2025-08" db="UniProtKB">
        <authorList>
            <consortium name="Ensembl"/>
        </authorList>
    </citation>
    <scope>IDENTIFICATION</scope>
</reference>
<comment type="subcellular location">
    <subcellularLocation>
        <location evidence="1">Cell membrane</location>
        <topology evidence="1">Lipid-anchor</topology>
        <topology evidence="1">GPI-anchor</topology>
    </subcellularLocation>
</comment>
<keyword evidence="4" id="KW-0336">GPI-anchor</keyword>
<dbReference type="AlphaFoldDB" id="A0A8C5M7G5"/>
<keyword evidence="8" id="KW-0449">Lipoprotein</keyword>
<evidence type="ECO:0000256" key="8">
    <source>
        <dbReference type="ARBA" id="ARBA00023288"/>
    </source>
</evidence>
<evidence type="ECO:0000313" key="11">
    <source>
        <dbReference type="Proteomes" id="UP000694569"/>
    </source>
</evidence>
<protein>
    <submittedName>
        <fullName evidence="10">Neuritin 1</fullName>
    </submittedName>
</protein>
<sequence>MGLQLNCRYILLVLAVQLAYLVHAVKASGKCDAVFQGFSNCMITMGKQMETYSQDMDEEKNLKTICTYWNEFHSCAVTVLADCHDGAAEIWDKLKRDSKKLDIQGSLFQLCSGSNGSNSPRPLLPAVLPLLMVSLSALLTWIFN</sequence>
<feature type="signal peptide" evidence="9">
    <location>
        <begin position="1"/>
        <end position="27"/>
    </location>
</feature>
<evidence type="ECO:0000256" key="3">
    <source>
        <dbReference type="ARBA" id="ARBA00022475"/>
    </source>
</evidence>
<accession>A0A8C5M7G5</accession>
<keyword evidence="7" id="KW-0325">Glycoprotein</keyword>
<evidence type="ECO:0000256" key="2">
    <source>
        <dbReference type="ARBA" id="ARBA00008377"/>
    </source>
</evidence>
<gene>
    <name evidence="10" type="primary">NRN1</name>
</gene>
<keyword evidence="11" id="KW-1185">Reference proteome</keyword>
<dbReference type="GO" id="GO:0005886">
    <property type="term" value="C:plasma membrane"/>
    <property type="evidence" value="ECO:0007669"/>
    <property type="project" value="UniProtKB-SubCell"/>
</dbReference>
<dbReference type="PANTHER" id="PTHR15902:SF1">
    <property type="entry name" value="NEURITIN"/>
    <property type="match status" value="1"/>
</dbReference>
<reference evidence="10" key="2">
    <citation type="submission" date="2025-09" db="UniProtKB">
        <authorList>
            <consortium name="Ensembl"/>
        </authorList>
    </citation>
    <scope>IDENTIFICATION</scope>
</reference>
<dbReference type="GO" id="GO:0098552">
    <property type="term" value="C:side of membrane"/>
    <property type="evidence" value="ECO:0007669"/>
    <property type="project" value="UniProtKB-KW"/>
</dbReference>
<evidence type="ECO:0000256" key="6">
    <source>
        <dbReference type="ARBA" id="ARBA00023136"/>
    </source>
</evidence>
<dbReference type="GeneTree" id="ENSGT00530000063853"/>
<dbReference type="Pfam" id="PF15056">
    <property type="entry name" value="NRN1"/>
    <property type="match status" value="1"/>
</dbReference>
<proteinExistence type="inferred from homology"/>
<dbReference type="Proteomes" id="UP000694569">
    <property type="component" value="Unplaced"/>
</dbReference>
<dbReference type="Ensembl" id="ENSLLET00000010451.1">
    <property type="protein sequence ID" value="ENSLLEP00000010059.1"/>
    <property type="gene ID" value="ENSLLEG00000006409.1"/>
</dbReference>
<keyword evidence="3" id="KW-1003">Cell membrane</keyword>
<evidence type="ECO:0000256" key="1">
    <source>
        <dbReference type="ARBA" id="ARBA00004609"/>
    </source>
</evidence>
<name>A0A8C5M7G5_9ANUR</name>
<keyword evidence="6" id="KW-0472">Membrane</keyword>
<evidence type="ECO:0000313" key="10">
    <source>
        <dbReference type="Ensembl" id="ENSLLEP00000010059.1"/>
    </source>
</evidence>
<comment type="similarity">
    <text evidence="2">Belongs to the neuritin family.</text>
</comment>
<evidence type="ECO:0000256" key="4">
    <source>
        <dbReference type="ARBA" id="ARBA00022622"/>
    </source>
</evidence>
<evidence type="ECO:0000256" key="5">
    <source>
        <dbReference type="ARBA" id="ARBA00022729"/>
    </source>
</evidence>
<evidence type="ECO:0000256" key="7">
    <source>
        <dbReference type="ARBA" id="ARBA00023180"/>
    </source>
</evidence>
<keyword evidence="5 9" id="KW-0732">Signal</keyword>
<organism evidence="10 11">
    <name type="scientific">Leptobrachium leishanense</name>
    <name type="common">Leishan spiny toad</name>
    <dbReference type="NCBI Taxonomy" id="445787"/>
    <lineage>
        <taxon>Eukaryota</taxon>
        <taxon>Metazoa</taxon>
        <taxon>Chordata</taxon>
        <taxon>Craniata</taxon>
        <taxon>Vertebrata</taxon>
        <taxon>Euteleostomi</taxon>
        <taxon>Amphibia</taxon>
        <taxon>Batrachia</taxon>
        <taxon>Anura</taxon>
        <taxon>Pelobatoidea</taxon>
        <taxon>Megophryidae</taxon>
        <taxon>Leptobrachium</taxon>
    </lineage>
</organism>